<gene>
    <name evidence="2" type="ORF">BH720_13935</name>
</gene>
<dbReference type="OrthoDB" id="530614at2"/>
<comment type="caution">
    <text evidence="2">The sequence shown here is derived from an EMBL/GenBank/DDBJ whole genome shotgun (WGS) entry which is preliminary data.</text>
</comment>
<organism evidence="2">
    <name type="scientific">Desertifilum tharense IPPAS B-1220</name>
    <dbReference type="NCBI Taxonomy" id="1781255"/>
    <lineage>
        <taxon>Bacteria</taxon>
        <taxon>Bacillati</taxon>
        <taxon>Cyanobacteriota</taxon>
        <taxon>Cyanophyceae</taxon>
        <taxon>Desertifilales</taxon>
        <taxon>Desertifilaceae</taxon>
        <taxon>Desertifilum</taxon>
    </lineage>
</organism>
<proteinExistence type="predicted"/>
<dbReference type="EMBL" id="MJGC01000065">
    <property type="protein sequence ID" value="OEJ74571.1"/>
    <property type="molecule type" value="Genomic_DNA"/>
</dbReference>
<accession>A0A1E5QIY3</accession>
<name>A0A1E5QIY3_9CYAN</name>
<reference evidence="2" key="1">
    <citation type="submission" date="2016-09" db="EMBL/GenBank/DDBJ databases">
        <title>Draft genome of thermotolerant cyanobacterium Desertifilum sp. strain IPPAS B-1220.</title>
        <authorList>
            <person name="Sinetova M.A."/>
            <person name="Bolakhan K."/>
            <person name="Zayadan B.K."/>
            <person name="Mironov K.S."/>
            <person name="Ustinova V."/>
            <person name="Kupriyanova E.V."/>
            <person name="Sidorov R.A."/>
            <person name="Skrypnik A.N."/>
            <person name="Gogoleva N.E."/>
            <person name="Gogolev Y.V."/>
            <person name="Los D.A."/>
        </authorList>
    </citation>
    <scope>NUCLEOTIDE SEQUENCE [LARGE SCALE GENOMIC DNA]</scope>
    <source>
        <strain evidence="2">IPPAS B-1220</strain>
    </source>
</reference>
<evidence type="ECO:0000313" key="2">
    <source>
        <dbReference type="EMBL" id="OEJ74571.1"/>
    </source>
</evidence>
<sequence length="122" mass="13686">MPECPTCHQTVDAKALNCPYCRTPLKAFGHPGIPLHRATGSESLCETCTYHADDTCNYPQRPDARECTMYQNLAETQQQEMMRHSLANRSGFNLVSVQKWIQRNPLVAILLALVLVSLLLAQ</sequence>
<feature type="transmembrane region" description="Helical" evidence="1">
    <location>
        <begin position="104"/>
        <end position="121"/>
    </location>
</feature>
<dbReference type="RefSeq" id="WP_069967823.1">
    <property type="nucleotide sequence ID" value="NZ_CM124774.1"/>
</dbReference>
<keyword evidence="1" id="KW-1133">Transmembrane helix</keyword>
<keyword evidence="1" id="KW-0472">Membrane</keyword>
<protein>
    <submittedName>
        <fullName evidence="2">Uncharacterized protein</fullName>
    </submittedName>
</protein>
<dbReference type="AlphaFoldDB" id="A0A1E5QIY3"/>
<keyword evidence="1" id="KW-0812">Transmembrane</keyword>
<evidence type="ECO:0000256" key="1">
    <source>
        <dbReference type="SAM" id="Phobius"/>
    </source>
</evidence>
<dbReference type="STRING" id="1781255.BH720_13935"/>